<organism evidence="1 2">
    <name type="scientific">Legionella drancourtii LLAP12</name>
    <dbReference type="NCBI Taxonomy" id="658187"/>
    <lineage>
        <taxon>Bacteria</taxon>
        <taxon>Pseudomonadati</taxon>
        <taxon>Pseudomonadota</taxon>
        <taxon>Gammaproteobacteria</taxon>
        <taxon>Legionellales</taxon>
        <taxon>Legionellaceae</taxon>
        <taxon>Legionella</taxon>
    </lineage>
</organism>
<keyword evidence="2" id="KW-1185">Reference proteome</keyword>
<name>G9EM58_9GAMM</name>
<sequence length="52" mass="5953">MWVIGVKNYIIFKNAPLPDLKNRLILSQILGRSIYLFRRVAYAKISAVGTQC</sequence>
<dbReference type="STRING" id="658187.LDG_6320"/>
<dbReference type="EMBL" id="JH413811">
    <property type="protein sequence ID" value="EHL31658.1"/>
    <property type="molecule type" value="Genomic_DNA"/>
</dbReference>
<proteinExistence type="predicted"/>
<gene>
    <name evidence="1" type="ORF">LDG_6320</name>
</gene>
<dbReference type="HOGENOM" id="CLU_3081273_0_0_6"/>
<evidence type="ECO:0000313" key="2">
    <source>
        <dbReference type="Proteomes" id="UP000002770"/>
    </source>
</evidence>
<accession>G9EM58</accession>
<protein>
    <submittedName>
        <fullName evidence="1">Uncharacterized protein</fullName>
    </submittedName>
</protein>
<dbReference type="InParanoid" id="G9EM58"/>
<reference evidence="1 2" key="1">
    <citation type="journal article" date="2011" name="BMC Genomics">
        <title>Insight into cross-talk between intra-amoebal pathogens.</title>
        <authorList>
            <person name="Gimenez G."/>
            <person name="Bertelli C."/>
            <person name="Moliner C."/>
            <person name="Robert C."/>
            <person name="Raoult D."/>
            <person name="Fournier P.E."/>
            <person name="Greub G."/>
        </authorList>
    </citation>
    <scope>NUCLEOTIDE SEQUENCE [LARGE SCALE GENOMIC DNA]</scope>
    <source>
        <strain evidence="1 2">LLAP12</strain>
    </source>
</reference>
<dbReference type="Proteomes" id="UP000002770">
    <property type="component" value="Unassembled WGS sequence"/>
</dbReference>
<dbReference type="AlphaFoldDB" id="G9EM58"/>
<evidence type="ECO:0000313" key="1">
    <source>
        <dbReference type="EMBL" id="EHL31658.1"/>
    </source>
</evidence>